<dbReference type="Gene3D" id="3.30.70.330">
    <property type="match status" value="1"/>
</dbReference>
<dbReference type="SMART" id="SM00360">
    <property type="entry name" value="RRM"/>
    <property type="match status" value="1"/>
</dbReference>
<name>A0A4Z1NSS7_9PEZI</name>
<comment type="caution">
    <text evidence="3">The sequence shown here is derived from an EMBL/GenBank/DDBJ whole genome shotgun (WGS) entry which is preliminary data.</text>
</comment>
<dbReference type="InterPro" id="IPR035979">
    <property type="entry name" value="RBD_domain_sf"/>
</dbReference>
<reference evidence="3 4" key="1">
    <citation type="submission" date="2019-04" db="EMBL/GenBank/DDBJ databases">
        <title>High contiguity whole genome sequence and gene annotation resource for two Venturia nashicola isolates.</title>
        <authorList>
            <person name="Prokchorchik M."/>
            <person name="Won K."/>
            <person name="Lee Y."/>
            <person name="Choi E.D."/>
            <person name="Segonzac C."/>
            <person name="Sohn K.H."/>
        </authorList>
    </citation>
    <scope>NUCLEOTIDE SEQUENCE [LARGE SCALE GENOMIC DNA]</scope>
    <source>
        <strain evidence="3 4">PRI2</strain>
    </source>
</reference>
<evidence type="ECO:0000259" key="2">
    <source>
        <dbReference type="PROSITE" id="PS50102"/>
    </source>
</evidence>
<keyword evidence="1" id="KW-0694">RNA-binding</keyword>
<dbReference type="OrthoDB" id="377209at2759"/>
<keyword evidence="4" id="KW-1185">Reference proteome</keyword>
<sequence>MTLLFSTPGRHPHFAGYQPAPLPSQNSRIFIGGLKSINGRLITEMFEKFGQMVSIQAKDNGIGWVEFATRKDAEVAICQMQSWPVAEKRVRLSWGRKPFIKKGGKFGTKGNA</sequence>
<dbReference type="STRING" id="86259.A0A4Z1NSS7"/>
<protein>
    <submittedName>
        <fullName evidence="3">Polyadenylate-binding protein RBP47B</fullName>
    </submittedName>
</protein>
<dbReference type="Pfam" id="PF00076">
    <property type="entry name" value="RRM_1"/>
    <property type="match status" value="1"/>
</dbReference>
<gene>
    <name evidence="3" type="ORF">E6O75_ATG06223</name>
</gene>
<evidence type="ECO:0000313" key="3">
    <source>
        <dbReference type="EMBL" id="TID19102.1"/>
    </source>
</evidence>
<dbReference type="EMBL" id="SNSC02000013">
    <property type="protein sequence ID" value="TID19102.1"/>
    <property type="molecule type" value="Genomic_DNA"/>
</dbReference>
<dbReference type="Proteomes" id="UP000298493">
    <property type="component" value="Unassembled WGS sequence"/>
</dbReference>
<dbReference type="InterPro" id="IPR000504">
    <property type="entry name" value="RRM_dom"/>
</dbReference>
<evidence type="ECO:0000313" key="4">
    <source>
        <dbReference type="Proteomes" id="UP000298493"/>
    </source>
</evidence>
<accession>A0A4Z1NSS7</accession>
<proteinExistence type="predicted"/>
<dbReference type="GO" id="GO:0003723">
    <property type="term" value="F:RNA binding"/>
    <property type="evidence" value="ECO:0007669"/>
    <property type="project" value="UniProtKB-UniRule"/>
</dbReference>
<dbReference type="AlphaFoldDB" id="A0A4Z1NSS7"/>
<dbReference type="InterPro" id="IPR012677">
    <property type="entry name" value="Nucleotide-bd_a/b_plait_sf"/>
</dbReference>
<evidence type="ECO:0000256" key="1">
    <source>
        <dbReference type="PROSITE-ProRule" id="PRU00176"/>
    </source>
</evidence>
<dbReference type="PROSITE" id="PS50102">
    <property type="entry name" value="RRM"/>
    <property type="match status" value="1"/>
</dbReference>
<feature type="domain" description="RRM" evidence="2">
    <location>
        <begin position="27"/>
        <end position="97"/>
    </location>
</feature>
<dbReference type="SUPFAM" id="SSF54928">
    <property type="entry name" value="RNA-binding domain, RBD"/>
    <property type="match status" value="1"/>
</dbReference>
<organism evidence="3 4">
    <name type="scientific">Venturia nashicola</name>
    <dbReference type="NCBI Taxonomy" id="86259"/>
    <lineage>
        <taxon>Eukaryota</taxon>
        <taxon>Fungi</taxon>
        <taxon>Dikarya</taxon>
        <taxon>Ascomycota</taxon>
        <taxon>Pezizomycotina</taxon>
        <taxon>Dothideomycetes</taxon>
        <taxon>Pleosporomycetidae</taxon>
        <taxon>Venturiales</taxon>
        <taxon>Venturiaceae</taxon>
        <taxon>Venturia</taxon>
    </lineage>
</organism>